<name>A0A379MWH4_9PROT</name>
<gene>
    <name evidence="2" type="ORF">NCTC13291_00045</name>
</gene>
<proteinExistence type="predicted"/>
<evidence type="ECO:0000256" key="1">
    <source>
        <dbReference type="SAM" id="MobiDB-lite"/>
    </source>
</evidence>
<dbReference type="AlphaFoldDB" id="A0A379MWH4"/>
<dbReference type="Proteomes" id="UP000254919">
    <property type="component" value="Unassembled WGS sequence"/>
</dbReference>
<dbReference type="RefSeq" id="WP_126281835.1">
    <property type="nucleotide sequence ID" value="NZ_AP031462.1"/>
</dbReference>
<feature type="region of interest" description="Disordered" evidence="1">
    <location>
        <begin position="37"/>
        <end position="72"/>
    </location>
</feature>
<reference evidence="2 3" key="1">
    <citation type="submission" date="2018-06" db="EMBL/GenBank/DDBJ databases">
        <authorList>
            <consortium name="Pathogen Informatics"/>
            <person name="Doyle S."/>
        </authorList>
    </citation>
    <scope>NUCLEOTIDE SEQUENCE [LARGE SCALE GENOMIC DNA]</scope>
    <source>
        <strain evidence="2 3">NCTC13291</strain>
    </source>
</reference>
<dbReference type="GeneID" id="99635070"/>
<dbReference type="EMBL" id="UGVN01000001">
    <property type="protein sequence ID" value="SUE37226.1"/>
    <property type="molecule type" value="Genomic_DNA"/>
</dbReference>
<accession>A0A379MWH4</accession>
<organism evidence="2 3">
    <name type="scientific">Roseomonas mucosa</name>
    <dbReference type="NCBI Taxonomy" id="207340"/>
    <lineage>
        <taxon>Bacteria</taxon>
        <taxon>Pseudomonadati</taxon>
        <taxon>Pseudomonadota</taxon>
        <taxon>Alphaproteobacteria</taxon>
        <taxon>Acetobacterales</taxon>
        <taxon>Roseomonadaceae</taxon>
        <taxon>Roseomonas</taxon>
    </lineage>
</organism>
<protein>
    <submittedName>
        <fullName evidence="2">Uncharacterized protein</fullName>
    </submittedName>
</protein>
<evidence type="ECO:0000313" key="2">
    <source>
        <dbReference type="EMBL" id="SUE37226.1"/>
    </source>
</evidence>
<sequence>MKWYKPTDLPGELEIVWIDDPKWGLTVGCVRRGVWEVPGEGPGSANPTRWARMREDGPTPAQIQRPKLPYRR</sequence>
<evidence type="ECO:0000313" key="3">
    <source>
        <dbReference type="Proteomes" id="UP000254919"/>
    </source>
</evidence>